<proteinExistence type="predicted"/>
<gene>
    <name evidence="1" type="ORF">GLE_2135</name>
</gene>
<dbReference type="PATRIC" id="fig|69.6.peg.2099"/>
<dbReference type="KEGG" id="lez:GLE_2135"/>
<reference evidence="1 2" key="1">
    <citation type="submission" date="2015-11" db="EMBL/GenBank/DDBJ databases">
        <title>Genome sequences of Lysobacter enzymogenes strain C3 and Lysobacter antibioticus ATCC 29479.</title>
        <authorList>
            <person name="Kobayashi D.Y."/>
        </authorList>
    </citation>
    <scope>NUCLEOTIDE SEQUENCE [LARGE SCALE GENOMIC DNA]</scope>
    <source>
        <strain evidence="1 2">C3</strain>
    </source>
</reference>
<evidence type="ECO:0000313" key="2">
    <source>
        <dbReference type="Proteomes" id="UP000061569"/>
    </source>
</evidence>
<organism evidence="1 2">
    <name type="scientific">Lysobacter enzymogenes</name>
    <dbReference type="NCBI Taxonomy" id="69"/>
    <lineage>
        <taxon>Bacteria</taxon>
        <taxon>Pseudomonadati</taxon>
        <taxon>Pseudomonadota</taxon>
        <taxon>Gammaproteobacteria</taxon>
        <taxon>Lysobacterales</taxon>
        <taxon>Lysobacteraceae</taxon>
        <taxon>Lysobacter</taxon>
    </lineage>
</organism>
<protein>
    <submittedName>
        <fullName evidence="1">Uncharacterized protein</fullName>
    </submittedName>
</protein>
<dbReference type="OrthoDB" id="5380727at2"/>
<sequence>MTDTPAYEVLTAAAVETEFKVSGGIEYPYREFAGEQEQRVYRGGLKLAGDWRSEPGVDWNPYNVIVDGDLEIDGQLLWNDFGGGCYLLVTGDLKARNVVLQGCPNVTVLGQLIVEGAVAGRYGDDGGVLNVGGRTRAALVLATSYFRMSFGPAVEAVLIAAPLDVDMDVDFEPEDLPRLVRPEFLDEDGEADEGAMFKALAQGLPVLREDLPAGARAAAA</sequence>
<dbReference type="Proteomes" id="UP000061569">
    <property type="component" value="Chromosome"/>
</dbReference>
<dbReference type="EMBL" id="CP013140">
    <property type="protein sequence ID" value="ALN57485.1"/>
    <property type="molecule type" value="Genomic_DNA"/>
</dbReference>
<name>A0A0S2DGG4_LYSEN</name>
<dbReference type="STRING" id="69.GLE_2135"/>
<evidence type="ECO:0000313" key="1">
    <source>
        <dbReference type="EMBL" id="ALN57485.1"/>
    </source>
</evidence>
<accession>A0A0S2DGG4</accession>
<dbReference type="AlphaFoldDB" id="A0A0S2DGG4"/>
<dbReference type="RefSeq" id="WP_057947305.1">
    <property type="nucleotide sequence ID" value="NZ_CP067396.1"/>
</dbReference>